<keyword evidence="1" id="KW-0175">Coiled coil</keyword>
<keyword evidence="3" id="KW-1185">Reference proteome</keyword>
<comment type="caution">
    <text evidence="2">The sequence shown here is derived from an EMBL/GenBank/DDBJ whole genome shotgun (WGS) entry which is preliminary data.</text>
</comment>
<dbReference type="OrthoDB" id="2423674at2759"/>
<evidence type="ECO:0000313" key="2">
    <source>
        <dbReference type="EMBL" id="CAG8656875.1"/>
    </source>
</evidence>
<evidence type="ECO:0000313" key="3">
    <source>
        <dbReference type="Proteomes" id="UP000789739"/>
    </source>
</evidence>
<dbReference type="EMBL" id="CAJVPI010003303">
    <property type="protein sequence ID" value="CAG8656875.1"/>
    <property type="molecule type" value="Genomic_DNA"/>
</dbReference>
<gene>
    <name evidence="2" type="ORF">PBRASI_LOCUS10567</name>
</gene>
<sequence length="417" mass="48486">MANTQSRIDLLEEQNSKLVAKITELREKNAVLLAENIEIKADNVKLKQALEKYEARFVNLEQKDKEKTSLIAKLDDDIKEIKQSSCQPIYTKPKSLEEKEVDRFLDSTYRESISTLPNKNVSISEAEKLLLNRNKDINVQDTKLSSESSIISSSTQAQIVISPKIPYNQKVEQSLISELFEFIRSNNSLSLRTSNSISGKQIFDMFKNNMTYVGDLTIGTTPYLAHLFNKAEKTSRKEKLQWYYYSEEYEKKVKTIGLENNISDQMARTQIYDEMMPYLPGIKREYLRKMTQKAKNIYILFKGIDYFDEYTVDSWSYSSFIRYALNKRLLPFDPVKVYNYKYKKCLDFIEQNYDPLERSKAISLKESFRPGQYYTECPRATLGFLGVLLLLCSIKQASILYGVSSRHPGFPRRTIDC</sequence>
<dbReference type="Proteomes" id="UP000789739">
    <property type="component" value="Unassembled WGS sequence"/>
</dbReference>
<name>A0A9N9H4V9_9GLOM</name>
<accession>A0A9N9H4V9</accession>
<evidence type="ECO:0000256" key="1">
    <source>
        <dbReference type="SAM" id="Coils"/>
    </source>
</evidence>
<proteinExistence type="predicted"/>
<reference evidence="2" key="1">
    <citation type="submission" date="2021-06" db="EMBL/GenBank/DDBJ databases">
        <authorList>
            <person name="Kallberg Y."/>
            <person name="Tangrot J."/>
            <person name="Rosling A."/>
        </authorList>
    </citation>
    <scope>NUCLEOTIDE SEQUENCE</scope>
    <source>
        <strain evidence="2">BR232B</strain>
    </source>
</reference>
<feature type="coiled-coil region" evidence="1">
    <location>
        <begin position="1"/>
        <end position="63"/>
    </location>
</feature>
<organism evidence="2 3">
    <name type="scientific">Paraglomus brasilianum</name>
    <dbReference type="NCBI Taxonomy" id="144538"/>
    <lineage>
        <taxon>Eukaryota</taxon>
        <taxon>Fungi</taxon>
        <taxon>Fungi incertae sedis</taxon>
        <taxon>Mucoromycota</taxon>
        <taxon>Glomeromycotina</taxon>
        <taxon>Glomeromycetes</taxon>
        <taxon>Paraglomerales</taxon>
        <taxon>Paraglomeraceae</taxon>
        <taxon>Paraglomus</taxon>
    </lineage>
</organism>
<protein>
    <submittedName>
        <fullName evidence="2">3652_t:CDS:1</fullName>
    </submittedName>
</protein>
<dbReference type="AlphaFoldDB" id="A0A9N9H4V9"/>